<dbReference type="PRINTS" id="PR00032">
    <property type="entry name" value="HTHARAC"/>
</dbReference>
<dbReference type="InterPro" id="IPR018062">
    <property type="entry name" value="HTH_AraC-typ_CS"/>
</dbReference>
<evidence type="ECO:0000313" key="7">
    <source>
        <dbReference type="EMBL" id="MWJ26986.1"/>
    </source>
</evidence>
<dbReference type="PANTHER" id="PTHR43280">
    <property type="entry name" value="ARAC-FAMILY TRANSCRIPTIONAL REGULATOR"/>
    <property type="match status" value="1"/>
</dbReference>
<evidence type="ECO:0000259" key="5">
    <source>
        <dbReference type="PROSITE" id="PS01124"/>
    </source>
</evidence>
<proteinExistence type="predicted"/>
<dbReference type="Proteomes" id="UP000437638">
    <property type="component" value="Unassembled WGS sequence"/>
</dbReference>
<dbReference type="SUPFAM" id="SSF52172">
    <property type="entry name" value="CheY-like"/>
    <property type="match status" value="1"/>
</dbReference>
<dbReference type="GO" id="GO:0000160">
    <property type="term" value="P:phosphorelay signal transduction system"/>
    <property type="evidence" value="ECO:0007669"/>
    <property type="project" value="InterPro"/>
</dbReference>
<dbReference type="Gene3D" id="3.40.50.2300">
    <property type="match status" value="1"/>
</dbReference>
<comment type="caution">
    <text evidence="7">The sequence shown here is derived from an EMBL/GenBank/DDBJ whole genome shotgun (WGS) entry which is preliminary data.</text>
</comment>
<evidence type="ECO:0000259" key="6">
    <source>
        <dbReference type="PROSITE" id="PS50110"/>
    </source>
</evidence>
<reference evidence="7 8" key="1">
    <citation type="submission" date="2019-12" db="EMBL/GenBank/DDBJ databases">
        <title>Halomonas rutogse sp. nov. isolated from two lakes on Tibetan Plateau.</title>
        <authorList>
            <person name="Gao P."/>
        </authorList>
    </citation>
    <scope>NUCLEOTIDE SEQUENCE [LARGE SCALE GENOMIC DNA]</scope>
    <source>
        <strain evidence="7 8">ZH2S</strain>
    </source>
</reference>
<dbReference type="InterPro" id="IPR011006">
    <property type="entry name" value="CheY-like_superfamily"/>
</dbReference>
<comment type="caution">
    <text evidence="4">Lacks conserved residue(s) required for the propagation of feature annotation.</text>
</comment>
<dbReference type="SMART" id="SM00342">
    <property type="entry name" value="HTH_ARAC"/>
    <property type="match status" value="1"/>
</dbReference>
<dbReference type="PROSITE" id="PS50110">
    <property type="entry name" value="RESPONSE_REGULATORY"/>
    <property type="match status" value="1"/>
</dbReference>
<evidence type="ECO:0000256" key="3">
    <source>
        <dbReference type="ARBA" id="ARBA00023163"/>
    </source>
</evidence>
<gene>
    <name evidence="7" type="ORF">GPM19_01990</name>
</gene>
<dbReference type="InterPro" id="IPR018060">
    <property type="entry name" value="HTH_AraC"/>
</dbReference>
<accession>A0A7X3KQ62</accession>
<organism evidence="7 8">
    <name type="scientific">Vreelandella zhuhanensis</name>
    <dbReference type="NCBI Taxonomy" id="2684210"/>
    <lineage>
        <taxon>Bacteria</taxon>
        <taxon>Pseudomonadati</taxon>
        <taxon>Pseudomonadota</taxon>
        <taxon>Gammaproteobacteria</taxon>
        <taxon>Oceanospirillales</taxon>
        <taxon>Halomonadaceae</taxon>
        <taxon>Vreelandella</taxon>
    </lineage>
</organism>
<keyword evidence="2" id="KW-0238">DNA-binding</keyword>
<keyword evidence="3" id="KW-0804">Transcription</keyword>
<feature type="domain" description="HTH araC/xylS-type" evidence="5">
    <location>
        <begin position="189"/>
        <end position="287"/>
    </location>
</feature>
<evidence type="ECO:0000256" key="2">
    <source>
        <dbReference type="ARBA" id="ARBA00023125"/>
    </source>
</evidence>
<evidence type="ECO:0000256" key="4">
    <source>
        <dbReference type="PROSITE-ProRule" id="PRU00169"/>
    </source>
</evidence>
<dbReference type="CDD" id="cd00156">
    <property type="entry name" value="REC"/>
    <property type="match status" value="1"/>
</dbReference>
<dbReference type="InterPro" id="IPR009057">
    <property type="entry name" value="Homeodomain-like_sf"/>
</dbReference>
<dbReference type="PROSITE" id="PS01124">
    <property type="entry name" value="HTH_ARAC_FAMILY_2"/>
    <property type="match status" value="1"/>
</dbReference>
<sequence length="319" mass="36173">MRVGTMLSKALFTLPYSDSVSTGGTFMIAHNYMLIVLRTLQEPIEDGYHDALKRQGYHLEIVAPGQDPLPLMKARPPIAACFQYDYPDLDGLASLRETKQAFPSIPLLMVTQAHSESLAVWAFRARVWDYFVQPFEMTRFLEVLGTLYSMRLPEKAKALQRAVVEVKNHIPPEARLHCSGLGDEQARLQRAISFIDQNLHSKITQGEVAELCGLSGFQFSRFFKRLTSITFQEYLLHRRISEAMRLLANPKVSITDVCFTVGFRDLSYFTRTFQRYVGKPPSRYRLEATELATARARAEFPAPPTALPDLSPLLKSLIP</sequence>
<keyword evidence="1" id="KW-0805">Transcription regulation</keyword>
<dbReference type="GO" id="GO:0043565">
    <property type="term" value="F:sequence-specific DNA binding"/>
    <property type="evidence" value="ECO:0007669"/>
    <property type="project" value="InterPro"/>
</dbReference>
<feature type="domain" description="Response regulatory" evidence="6">
    <location>
        <begin position="34"/>
        <end position="148"/>
    </location>
</feature>
<keyword evidence="8" id="KW-1185">Reference proteome</keyword>
<evidence type="ECO:0000313" key="8">
    <source>
        <dbReference type="Proteomes" id="UP000437638"/>
    </source>
</evidence>
<dbReference type="InterPro" id="IPR001789">
    <property type="entry name" value="Sig_transdc_resp-reg_receiver"/>
</dbReference>
<protein>
    <submittedName>
        <fullName evidence="7">Helix-turn-helix domain-containing protein</fullName>
    </submittedName>
</protein>
<dbReference type="SUPFAM" id="SSF46689">
    <property type="entry name" value="Homeodomain-like"/>
    <property type="match status" value="2"/>
</dbReference>
<dbReference type="GO" id="GO:0003700">
    <property type="term" value="F:DNA-binding transcription factor activity"/>
    <property type="evidence" value="ECO:0007669"/>
    <property type="project" value="InterPro"/>
</dbReference>
<dbReference type="PROSITE" id="PS00041">
    <property type="entry name" value="HTH_ARAC_FAMILY_1"/>
    <property type="match status" value="1"/>
</dbReference>
<dbReference type="PANTHER" id="PTHR43280:SF27">
    <property type="entry name" value="TRANSCRIPTIONAL REGULATOR MTLR"/>
    <property type="match status" value="1"/>
</dbReference>
<evidence type="ECO:0000256" key="1">
    <source>
        <dbReference type="ARBA" id="ARBA00023015"/>
    </source>
</evidence>
<dbReference type="EMBL" id="WTKP01000001">
    <property type="protein sequence ID" value="MWJ26986.1"/>
    <property type="molecule type" value="Genomic_DNA"/>
</dbReference>
<name>A0A7X3KQ62_9GAMM</name>
<dbReference type="Pfam" id="PF12833">
    <property type="entry name" value="HTH_18"/>
    <property type="match status" value="1"/>
</dbReference>
<dbReference type="Gene3D" id="1.10.10.60">
    <property type="entry name" value="Homeodomain-like"/>
    <property type="match status" value="2"/>
</dbReference>
<dbReference type="InterPro" id="IPR020449">
    <property type="entry name" value="Tscrpt_reg_AraC-type_HTH"/>
</dbReference>
<dbReference type="AlphaFoldDB" id="A0A7X3KQ62"/>